<feature type="chain" id="PRO_5043988061" evidence="1">
    <location>
        <begin position="25"/>
        <end position="204"/>
    </location>
</feature>
<keyword evidence="1" id="KW-0732">Signal</keyword>
<accession>A0AAV2PX00</accession>
<proteinExistence type="predicted"/>
<feature type="non-terminal residue" evidence="2">
    <location>
        <position position="204"/>
    </location>
</feature>
<evidence type="ECO:0000256" key="1">
    <source>
        <dbReference type="SAM" id="SignalP"/>
    </source>
</evidence>
<evidence type="ECO:0000313" key="2">
    <source>
        <dbReference type="EMBL" id="CAL4065722.1"/>
    </source>
</evidence>
<gene>
    <name evidence="2" type="ORF">MNOR_LOCUS5011</name>
</gene>
<evidence type="ECO:0000313" key="3">
    <source>
        <dbReference type="Proteomes" id="UP001497623"/>
    </source>
</evidence>
<name>A0AAV2PX00_MEGNR</name>
<dbReference type="AlphaFoldDB" id="A0AAV2PX00"/>
<comment type="caution">
    <text evidence="2">The sequence shown here is derived from an EMBL/GenBank/DDBJ whole genome shotgun (WGS) entry which is preliminary data.</text>
</comment>
<protein>
    <submittedName>
        <fullName evidence="2">Uncharacterized protein</fullName>
    </submittedName>
</protein>
<feature type="signal peptide" evidence="1">
    <location>
        <begin position="1"/>
        <end position="24"/>
    </location>
</feature>
<sequence>MTGTPIKIWCFSIIFLLHMNNSYQENMESQQLVQKLGLILEARFEILDIRLNDLASMMRDTSPQEDPYHQLIGRFSSLLDAKNEIIERRLTEIEGKLAEVQNNQDSTNNVILQKIEHIDVKLSDHTFPEFRRSFNKIETTVGDVQLEMTSINMMSKQIELKLEALNETSALLHIDSQNALLEEMKTLYENSQDTSLKDMETSFN</sequence>
<dbReference type="EMBL" id="CAXKWB010001881">
    <property type="protein sequence ID" value="CAL4065722.1"/>
    <property type="molecule type" value="Genomic_DNA"/>
</dbReference>
<reference evidence="2 3" key="1">
    <citation type="submission" date="2024-05" db="EMBL/GenBank/DDBJ databases">
        <authorList>
            <person name="Wallberg A."/>
        </authorList>
    </citation>
    <scope>NUCLEOTIDE SEQUENCE [LARGE SCALE GENOMIC DNA]</scope>
</reference>
<keyword evidence="3" id="KW-1185">Reference proteome</keyword>
<organism evidence="2 3">
    <name type="scientific">Meganyctiphanes norvegica</name>
    <name type="common">Northern krill</name>
    <name type="synonym">Thysanopoda norvegica</name>
    <dbReference type="NCBI Taxonomy" id="48144"/>
    <lineage>
        <taxon>Eukaryota</taxon>
        <taxon>Metazoa</taxon>
        <taxon>Ecdysozoa</taxon>
        <taxon>Arthropoda</taxon>
        <taxon>Crustacea</taxon>
        <taxon>Multicrustacea</taxon>
        <taxon>Malacostraca</taxon>
        <taxon>Eumalacostraca</taxon>
        <taxon>Eucarida</taxon>
        <taxon>Euphausiacea</taxon>
        <taxon>Euphausiidae</taxon>
        <taxon>Meganyctiphanes</taxon>
    </lineage>
</organism>
<dbReference type="Proteomes" id="UP001497623">
    <property type="component" value="Unassembled WGS sequence"/>
</dbReference>